<protein>
    <submittedName>
        <fullName evidence="2">Uncharacterized protein</fullName>
    </submittedName>
</protein>
<evidence type="ECO:0000313" key="2">
    <source>
        <dbReference type="EMBL" id="CAD6333139.1"/>
    </source>
</evidence>
<feature type="region of interest" description="Disordered" evidence="1">
    <location>
        <begin position="34"/>
        <end position="59"/>
    </location>
</feature>
<dbReference type="AlphaFoldDB" id="A0A811RV53"/>
<name>A0A811RV53_9POAL</name>
<feature type="compositionally biased region" description="Basic residues" evidence="1">
    <location>
        <begin position="34"/>
        <end position="46"/>
    </location>
</feature>
<reference evidence="2" key="1">
    <citation type="submission" date="2020-10" db="EMBL/GenBank/DDBJ databases">
        <authorList>
            <person name="Han B."/>
            <person name="Lu T."/>
            <person name="Zhao Q."/>
            <person name="Huang X."/>
            <person name="Zhao Y."/>
        </authorList>
    </citation>
    <scope>NUCLEOTIDE SEQUENCE</scope>
</reference>
<evidence type="ECO:0000256" key="1">
    <source>
        <dbReference type="SAM" id="MobiDB-lite"/>
    </source>
</evidence>
<organism evidence="2 3">
    <name type="scientific">Miscanthus lutarioriparius</name>
    <dbReference type="NCBI Taxonomy" id="422564"/>
    <lineage>
        <taxon>Eukaryota</taxon>
        <taxon>Viridiplantae</taxon>
        <taxon>Streptophyta</taxon>
        <taxon>Embryophyta</taxon>
        <taxon>Tracheophyta</taxon>
        <taxon>Spermatophyta</taxon>
        <taxon>Magnoliopsida</taxon>
        <taxon>Liliopsida</taxon>
        <taxon>Poales</taxon>
        <taxon>Poaceae</taxon>
        <taxon>PACMAD clade</taxon>
        <taxon>Panicoideae</taxon>
        <taxon>Andropogonodae</taxon>
        <taxon>Andropogoneae</taxon>
        <taxon>Saccharinae</taxon>
        <taxon>Miscanthus</taxon>
    </lineage>
</organism>
<comment type="caution">
    <text evidence="2">The sequence shown here is derived from an EMBL/GenBank/DDBJ whole genome shotgun (WGS) entry which is preliminary data.</text>
</comment>
<sequence>MYNSTRRRPVGGGQGERRGARWVAVLRPRTVAASRHRSVAASRRRPVGGAPRMASAAPDTQRGPLVAAATLGAQRGLLVPAAALGTQRGLRAAAVARLASAGGSAQRGLRMPAAADGMRLARSVRGGGGVWRHEVRPRRARRGVAREIRVRADVDRVLGSVFVFFP</sequence>
<accession>A0A811RV53</accession>
<keyword evidence="3" id="KW-1185">Reference proteome</keyword>
<dbReference type="EMBL" id="CAJGYO010000017">
    <property type="protein sequence ID" value="CAD6333139.1"/>
    <property type="molecule type" value="Genomic_DNA"/>
</dbReference>
<proteinExistence type="predicted"/>
<gene>
    <name evidence="2" type="ORF">NCGR_LOCUS57237</name>
</gene>
<evidence type="ECO:0000313" key="3">
    <source>
        <dbReference type="Proteomes" id="UP000604825"/>
    </source>
</evidence>
<dbReference type="Proteomes" id="UP000604825">
    <property type="component" value="Unassembled WGS sequence"/>
</dbReference>